<dbReference type="InterPro" id="IPR011333">
    <property type="entry name" value="SKP1/BTB/POZ_sf"/>
</dbReference>
<dbReference type="SMART" id="SM00061">
    <property type="entry name" value="MATH"/>
    <property type="match status" value="1"/>
</dbReference>
<feature type="domain" description="MATH" evidence="1">
    <location>
        <begin position="14"/>
        <end position="141"/>
    </location>
</feature>
<dbReference type="AlphaFoldDB" id="A0A8R1ES85"/>
<dbReference type="InterPro" id="IPR000210">
    <property type="entry name" value="BTB/POZ_dom"/>
</dbReference>
<dbReference type="Gene3D" id="3.30.710.10">
    <property type="entry name" value="Potassium Channel Kv1.1, Chain A"/>
    <property type="match status" value="1"/>
</dbReference>
<organism evidence="2 3">
    <name type="scientific">Caenorhabditis japonica</name>
    <dbReference type="NCBI Taxonomy" id="281687"/>
    <lineage>
        <taxon>Eukaryota</taxon>
        <taxon>Metazoa</taxon>
        <taxon>Ecdysozoa</taxon>
        <taxon>Nematoda</taxon>
        <taxon>Chromadorea</taxon>
        <taxon>Rhabditida</taxon>
        <taxon>Rhabditina</taxon>
        <taxon>Rhabditomorpha</taxon>
        <taxon>Rhabditoidea</taxon>
        <taxon>Rhabditidae</taxon>
        <taxon>Peloderinae</taxon>
        <taxon>Caenorhabditis</taxon>
    </lineage>
</organism>
<proteinExistence type="predicted"/>
<dbReference type="SUPFAM" id="SSF54695">
    <property type="entry name" value="POZ domain"/>
    <property type="match status" value="1"/>
</dbReference>
<dbReference type="Pfam" id="PF00651">
    <property type="entry name" value="BTB"/>
    <property type="match status" value="1"/>
</dbReference>
<dbReference type="Pfam" id="PF22486">
    <property type="entry name" value="MATH_2"/>
    <property type="match status" value="1"/>
</dbReference>
<dbReference type="Gene3D" id="2.60.210.10">
    <property type="entry name" value="Apoptosis, Tumor Necrosis Factor Receptor Associated Protein 2, Chain A"/>
    <property type="match status" value="1"/>
</dbReference>
<dbReference type="CDD" id="cd00121">
    <property type="entry name" value="MATH"/>
    <property type="match status" value="1"/>
</dbReference>
<dbReference type="SMART" id="SM00225">
    <property type="entry name" value="BTB"/>
    <property type="match status" value="1"/>
</dbReference>
<name>A0A8R1ES85_CAEJA</name>
<dbReference type="InterPro" id="IPR008974">
    <property type="entry name" value="TRAF-like"/>
</dbReference>
<keyword evidence="3" id="KW-1185">Reference proteome</keyword>
<dbReference type="InterPro" id="IPR002083">
    <property type="entry name" value="MATH/TRAF_dom"/>
</dbReference>
<reference evidence="2" key="2">
    <citation type="submission" date="2022-06" db="UniProtKB">
        <authorList>
            <consortium name="EnsemblMetazoa"/>
        </authorList>
    </citation>
    <scope>IDENTIFICATION</scope>
    <source>
        <strain evidence="2">DF5081</strain>
    </source>
</reference>
<dbReference type="SUPFAM" id="SSF49599">
    <property type="entry name" value="TRAF domain-like"/>
    <property type="match status" value="1"/>
</dbReference>
<reference evidence="3" key="1">
    <citation type="submission" date="2010-08" db="EMBL/GenBank/DDBJ databases">
        <authorList>
            <consortium name="Caenorhabditis japonica Sequencing Consortium"/>
            <person name="Wilson R.K."/>
        </authorList>
    </citation>
    <scope>NUCLEOTIDE SEQUENCE [LARGE SCALE GENOMIC DNA]</scope>
    <source>
        <strain evidence="3">DF5081</strain>
    </source>
</reference>
<dbReference type="EnsemblMetazoa" id="CJA39372.1">
    <property type="protein sequence ID" value="CJA39372.1"/>
    <property type="gene ID" value="WBGene00215219"/>
</dbReference>
<dbReference type="Proteomes" id="UP000005237">
    <property type="component" value="Unassembled WGS sequence"/>
</dbReference>
<evidence type="ECO:0000259" key="1">
    <source>
        <dbReference type="PROSITE" id="PS50144"/>
    </source>
</evidence>
<evidence type="ECO:0000313" key="3">
    <source>
        <dbReference type="Proteomes" id="UP000005237"/>
    </source>
</evidence>
<evidence type="ECO:0000313" key="2">
    <source>
        <dbReference type="EnsemblMetazoa" id="CJA39372.1"/>
    </source>
</evidence>
<protein>
    <submittedName>
        <fullName evidence="2">MATH domain-containing protein</fullName>
    </submittedName>
</protein>
<dbReference type="PROSITE" id="PS50144">
    <property type="entry name" value="MATH"/>
    <property type="match status" value="1"/>
</dbReference>
<accession>A0A8R1ES85</accession>
<dbReference type="PANTHER" id="PTHR47022:SF3">
    <property type="entry name" value="BTB AND MATH DOMAIN-CONTAINING PROTEIN 39"/>
    <property type="match status" value="1"/>
</dbReference>
<sequence length="340" mass="38977">MSMLQPLKDLSSNIVTLAFNIFNFEHLDGAYTSDTKEHNGIDWCVRVQSNKTAKPQKRRVSIFLVCNPNNPSEEWSVQTSFGFRIINSWGQSKNRISSLFYHSFNSKETSKGTVNFIGWDELTASNSGFLVDGVFQIEFDLNVTAFTGIKKEKISKKAYDEFIADGTLVMDGKPLNVCLPLLADNSTVLFDIFYTTNTEGTTTFEIFDFTYEAVLGMVSILQLDAFDITISNYRELLELGFYYQLLPVLDKCEDFLLKTKKVSLDNKLKLSEMFRLHLLQCRTLEQIKSVEQVDKILDDNIDLGDRTYEALLERLRYLERKESGKPMKCLCGRLHANEKK</sequence>
<dbReference type="PANTHER" id="PTHR47022">
    <property type="entry name" value="BTB AND MATH DOMAIN-CONTAINING PROTEIN 36-RELATED"/>
    <property type="match status" value="1"/>
</dbReference>